<dbReference type="EMBL" id="JBFDAA010000008">
    <property type="protein sequence ID" value="KAL1129629.1"/>
    <property type="molecule type" value="Genomic_DNA"/>
</dbReference>
<accession>A0ABD0Z2I3</accession>
<protein>
    <recommendedName>
        <fullName evidence="3">GIY-YIG domain-containing protein</fullName>
    </recommendedName>
</protein>
<dbReference type="CDD" id="cd10442">
    <property type="entry name" value="GIY-YIG_PLEs"/>
    <property type="match status" value="1"/>
</dbReference>
<comment type="caution">
    <text evidence="1">The sequence shown here is derived from an EMBL/GenBank/DDBJ whole genome shotgun (WGS) entry which is preliminary data.</text>
</comment>
<keyword evidence="2" id="KW-1185">Reference proteome</keyword>
<dbReference type="PANTHER" id="PTHR21301">
    <property type="entry name" value="REVERSE TRANSCRIPTASE"/>
    <property type="match status" value="1"/>
</dbReference>
<sequence length="220" mass="25246">MVSKHRNMFEKSSKQETTDIDHFASVFEASNTQQQLIRVNSWVAHRYEDAMAPHAPRDKAQDSPSMRTSFLPYVNKGTTDRIKTVLMKHNIKTTFNTMTTTRSLLGSVKDPLPLKTSGVYEIPCCCGEKYIGQTGRLVFTRIQEHIWAAKNNDMKSAVAKHSMETGHLIDFEKTRILASVPGYKNRIVREAIEIEKNGKNVNREDWFQLSRMWKPLLSTL</sequence>
<evidence type="ECO:0000313" key="2">
    <source>
        <dbReference type="Proteomes" id="UP001558652"/>
    </source>
</evidence>
<dbReference type="AlphaFoldDB" id="A0ABD0Z2I3"/>
<proteinExistence type="predicted"/>
<reference evidence="1 2" key="1">
    <citation type="submission" date="2024-07" db="EMBL/GenBank/DDBJ databases">
        <title>Chromosome-level genome assembly of the water stick insect Ranatra chinensis (Heteroptera: Nepidae).</title>
        <authorList>
            <person name="Liu X."/>
        </authorList>
    </citation>
    <scope>NUCLEOTIDE SEQUENCE [LARGE SCALE GENOMIC DNA]</scope>
    <source>
        <strain evidence="1">Cailab_2021Rc</strain>
        <tissue evidence="1">Muscle</tissue>
    </source>
</reference>
<evidence type="ECO:0000313" key="1">
    <source>
        <dbReference type="EMBL" id="KAL1129629.1"/>
    </source>
</evidence>
<evidence type="ECO:0008006" key="3">
    <source>
        <dbReference type="Google" id="ProtNLM"/>
    </source>
</evidence>
<gene>
    <name evidence="1" type="ORF">AAG570_012574</name>
</gene>
<dbReference type="PANTHER" id="PTHR21301:SF11">
    <property type="entry name" value="GIY-YIG DOMAIN-CONTAINING PROTEIN"/>
    <property type="match status" value="1"/>
</dbReference>
<dbReference type="Proteomes" id="UP001558652">
    <property type="component" value="Unassembled WGS sequence"/>
</dbReference>
<organism evidence="1 2">
    <name type="scientific">Ranatra chinensis</name>
    <dbReference type="NCBI Taxonomy" id="642074"/>
    <lineage>
        <taxon>Eukaryota</taxon>
        <taxon>Metazoa</taxon>
        <taxon>Ecdysozoa</taxon>
        <taxon>Arthropoda</taxon>
        <taxon>Hexapoda</taxon>
        <taxon>Insecta</taxon>
        <taxon>Pterygota</taxon>
        <taxon>Neoptera</taxon>
        <taxon>Paraneoptera</taxon>
        <taxon>Hemiptera</taxon>
        <taxon>Heteroptera</taxon>
        <taxon>Panheteroptera</taxon>
        <taxon>Nepomorpha</taxon>
        <taxon>Nepidae</taxon>
        <taxon>Ranatrinae</taxon>
        <taxon>Ranatra</taxon>
    </lineage>
</organism>
<name>A0ABD0Z2I3_9HEMI</name>